<evidence type="ECO:0000313" key="3">
    <source>
        <dbReference type="Proteomes" id="UP000472262"/>
    </source>
</evidence>
<dbReference type="InterPro" id="IPR053858">
    <property type="entry name" value="Arb2_dom"/>
</dbReference>
<dbReference type="PANTHER" id="PTHR21357">
    <property type="entry name" value="FAM172 FAMILY PROTEIN HOMOLOG CG10038"/>
    <property type="match status" value="1"/>
</dbReference>
<evidence type="ECO:0000313" key="2">
    <source>
        <dbReference type="Ensembl" id="ENSSGRP00000079075.1"/>
    </source>
</evidence>
<dbReference type="InterPro" id="IPR029058">
    <property type="entry name" value="AB_hydrolase_fold"/>
</dbReference>
<dbReference type="Proteomes" id="UP000472262">
    <property type="component" value="Unassembled WGS sequence"/>
</dbReference>
<dbReference type="InParanoid" id="A0A672QSH6"/>
<dbReference type="Pfam" id="PF22749">
    <property type="entry name" value="Arb2"/>
    <property type="match status" value="2"/>
</dbReference>
<dbReference type="InterPro" id="IPR048263">
    <property type="entry name" value="Arb2"/>
</dbReference>
<proteinExistence type="predicted"/>
<dbReference type="OMA" id="SAGTQCH"/>
<feature type="domain" description="Arb2" evidence="1">
    <location>
        <begin position="134"/>
        <end position="224"/>
    </location>
</feature>
<protein>
    <submittedName>
        <fullName evidence="2">Si:ch73-41e3.7</fullName>
    </submittedName>
</protein>
<accession>A0A672QSH6</accession>
<dbReference type="GO" id="GO:0035197">
    <property type="term" value="F:siRNA binding"/>
    <property type="evidence" value="ECO:0007669"/>
    <property type="project" value="TreeGrafter"/>
</dbReference>
<reference evidence="2" key="1">
    <citation type="submission" date="2025-08" db="UniProtKB">
        <authorList>
            <consortium name="Ensembl"/>
        </authorList>
    </citation>
    <scope>IDENTIFICATION</scope>
</reference>
<dbReference type="GO" id="GO:0005634">
    <property type="term" value="C:nucleus"/>
    <property type="evidence" value="ECO:0007669"/>
    <property type="project" value="TreeGrafter"/>
</dbReference>
<sequence>NKCSLDSSRNPIQSDFPYSFSEDGQLRHKVTCEPYRFTFRLDDVRGTEREHHSLCHYITQHMYDLLERNFHLIRVHLEEDGFVFMSPGALYQPGSLLVLIQDWGTVRSGVWSWKLSAHEGLERGSQIPYLRWAGGKTLEHHVHLVWERLVSRSSAEHIFVVAHGYGGLAFVDLLCYQLEEVQRRVKAVAFLDSSHNLWHQPLGKAGRDWLKSHSRTWILSTKPLNRSVGSLKAGCPQISAGTQCHDSSINKTFTKYETIIHNASSSEKVIWSKSEEKYAQIKHRLQAKTVLNKNVGGF</sequence>
<evidence type="ECO:0000259" key="1">
    <source>
        <dbReference type="Pfam" id="PF22749"/>
    </source>
</evidence>
<feature type="domain" description="Arb2" evidence="1">
    <location>
        <begin position="15"/>
        <end position="130"/>
    </location>
</feature>
<organism evidence="2 3">
    <name type="scientific">Sinocyclocheilus grahami</name>
    <name type="common">Dianchi golden-line fish</name>
    <name type="synonym">Barbus grahami</name>
    <dbReference type="NCBI Taxonomy" id="75366"/>
    <lineage>
        <taxon>Eukaryota</taxon>
        <taxon>Metazoa</taxon>
        <taxon>Chordata</taxon>
        <taxon>Craniata</taxon>
        <taxon>Vertebrata</taxon>
        <taxon>Euteleostomi</taxon>
        <taxon>Actinopterygii</taxon>
        <taxon>Neopterygii</taxon>
        <taxon>Teleostei</taxon>
        <taxon>Ostariophysi</taxon>
        <taxon>Cypriniformes</taxon>
        <taxon>Cyprinidae</taxon>
        <taxon>Cyprininae</taxon>
        <taxon>Sinocyclocheilus</taxon>
    </lineage>
</organism>
<name>A0A672QSH6_SINGR</name>
<dbReference type="PANTHER" id="PTHR21357:SF5">
    <property type="entry name" value="SI:CH73-41E3.7"/>
    <property type="match status" value="1"/>
</dbReference>
<dbReference type="Ensembl" id="ENSSGRT00000084204.1">
    <property type="protein sequence ID" value="ENSSGRP00000079075.1"/>
    <property type="gene ID" value="ENSSGRG00000040037.1"/>
</dbReference>
<dbReference type="AlphaFoldDB" id="A0A672QSH6"/>
<dbReference type="SUPFAM" id="SSF53474">
    <property type="entry name" value="alpha/beta-Hydrolases"/>
    <property type="match status" value="1"/>
</dbReference>
<reference evidence="2" key="2">
    <citation type="submission" date="2025-09" db="UniProtKB">
        <authorList>
            <consortium name="Ensembl"/>
        </authorList>
    </citation>
    <scope>IDENTIFICATION</scope>
</reference>
<dbReference type="GO" id="GO:0031048">
    <property type="term" value="P:regulatory ncRNA-mediated heterochromatin formation"/>
    <property type="evidence" value="ECO:0007669"/>
    <property type="project" value="TreeGrafter"/>
</dbReference>
<keyword evidence="3" id="KW-1185">Reference proteome</keyword>